<sequence length="156" mass="17470">MKKQTFTLLICLLVLCGCTNNAHPDMEKAAWLLGTWGDEADGNVSTETWRKVNDSVFHGKSYTLQGSDTVFSETMVIDDVNNEMTLTVTVPNQNNAEAIQFKMTSIDNDKIIFENPQHNFPSKITYNKISNDSLFAVISGTQGGNRIEVEFPMKKK</sequence>
<keyword evidence="4" id="KW-1185">Reference proteome</keyword>
<dbReference type="Pfam" id="PF19780">
    <property type="entry name" value="DUF6265"/>
    <property type="match status" value="1"/>
</dbReference>
<feature type="signal peptide" evidence="1">
    <location>
        <begin position="1"/>
        <end position="22"/>
    </location>
</feature>
<comment type="caution">
    <text evidence="3">The sequence shown here is derived from an EMBL/GenBank/DDBJ whole genome shotgun (WGS) entry which is preliminary data.</text>
</comment>
<name>A0ABW8Z2T9_9FLAO</name>
<dbReference type="RefSeq" id="WP_408086173.1">
    <property type="nucleotide sequence ID" value="NZ_JBELPZ010000024.1"/>
</dbReference>
<dbReference type="PROSITE" id="PS51257">
    <property type="entry name" value="PROKAR_LIPOPROTEIN"/>
    <property type="match status" value="1"/>
</dbReference>
<proteinExistence type="predicted"/>
<keyword evidence="1" id="KW-0732">Signal</keyword>
<dbReference type="InterPro" id="IPR046232">
    <property type="entry name" value="DUF6265"/>
</dbReference>
<evidence type="ECO:0000313" key="4">
    <source>
        <dbReference type="Proteomes" id="UP001629156"/>
    </source>
</evidence>
<gene>
    <name evidence="3" type="ORF">ABS766_15855</name>
</gene>
<evidence type="ECO:0000313" key="3">
    <source>
        <dbReference type="EMBL" id="MFL9845896.1"/>
    </source>
</evidence>
<feature type="domain" description="DUF6265" evidence="2">
    <location>
        <begin position="30"/>
        <end position="139"/>
    </location>
</feature>
<feature type="chain" id="PRO_5045381268" evidence="1">
    <location>
        <begin position="23"/>
        <end position="156"/>
    </location>
</feature>
<reference evidence="3 4" key="1">
    <citation type="submission" date="2024-06" db="EMBL/GenBank/DDBJ databases">
        <authorList>
            <person name="Kaempfer P."/>
            <person name="Viver T."/>
        </authorList>
    </citation>
    <scope>NUCLEOTIDE SEQUENCE [LARGE SCALE GENOMIC DNA]</scope>
    <source>
        <strain evidence="3 4">ST-119</strain>
    </source>
</reference>
<evidence type="ECO:0000256" key="1">
    <source>
        <dbReference type="SAM" id="SignalP"/>
    </source>
</evidence>
<evidence type="ECO:0000259" key="2">
    <source>
        <dbReference type="Pfam" id="PF19780"/>
    </source>
</evidence>
<dbReference type="Proteomes" id="UP001629156">
    <property type="component" value="Unassembled WGS sequence"/>
</dbReference>
<protein>
    <submittedName>
        <fullName evidence="3">DUF6265 family protein</fullName>
    </submittedName>
</protein>
<accession>A0ABW8Z2T9</accession>
<organism evidence="3 4">
    <name type="scientific">Flavobacterium rhizosphaerae</name>
    <dbReference type="NCBI Taxonomy" id="3163298"/>
    <lineage>
        <taxon>Bacteria</taxon>
        <taxon>Pseudomonadati</taxon>
        <taxon>Bacteroidota</taxon>
        <taxon>Flavobacteriia</taxon>
        <taxon>Flavobacteriales</taxon>
        <taxon>Flavobacteriaceae</taxon>
        <taxon>Flavobacterium</taxon>
    </lineage>
</organism>
<dbReference type="EMBL" id="JBELPZ010000024">
    <property type="protein sequence ID" value="MFL9845896.1"/>
    <property type="molecule type" value="Genomic_DNA"/>
</dbReference>